<comment type="subcellular location">
    <subcellularLocation>
        <location evidence="1">Cell membrane</location>
        <topology evidence="1">Multi-pass membrane protein</topology>
    </subcellularLocation>
</comment>
<comment type="similarity">
    <text evidence="2">Belongs to the cytochrome c oxidase subunit 3 family.</text>
</comment>
<dbReference type="AlphaFoldDB" id="A0A382AW80"/>
<reference evidence="9" key="1">
    <citation type="submission" date="2018-05" db="EMBL/GenBank/DDBJ databases">
        <authorList>
            <person name="Lanie J.A."/>
            <person name="Ng W.-L."/>
            <person name="Kazmierczak K.M."/>
            <person name="Andrzejewski T.M."/>
            <person name="Davidsen T.M."/>
            <person name="Wayne K.J."/>
            <person name="Tettelin H."/>
            <person name="Glass J.I."/>
            <person name="Rusch D."/>
            <person name="Podicherti R."/>
            <person name="Tsui H.-C.T."/>
            <person name="Winkler M.E."/>
        </authorList>
    </citation>
    <scope>NUCLEOTIDE SEQUENCE</scope>
</reference>
<dbReference type="PANTHER" id="PTHR11403:SF2">
    <property type="entry name" value="CYTOCHROME BO(3) UBIQUINOL OXIDASE SUBUNIT 3"/>
    <property type="match status" value="1"/>
</dbReference>
<evidence type="ECO:0000256" key="1">
    <source>
        <dbReference type="ARBA" id="ARBA00004651"/>
    </source>
</evidence>
<name>A0A382AW80_9ZZZZ</name>
<feature type="transmembrane region" description="Helical" evidence="7">
    <location>
        <begin position="180"/>
        <end position="198"/>
    </location>
</feature>
<accession>A0A382AW80</accession>
<dbReference type="SUPFAM" id="SSF81452">
    <property type="entry name" value="Cytochrome c oxidase subunit III-like"/>
    <property type="match status" value="1"/>
</dbReference>
<dbReference type="PANTHER" id="PTHR11403">
    <property type="entry name" value="CYTOCHROME C OXIDASE SUBUNIT III"/>
    <property type="match status" value="1"/>
</dbReference>
<evidence type="ECO:0000256" key="6">
    <source>
        <dbReference type="ARBA" id="ARBA00023136"/>
    </source>
</evidence>
<feature type="transmembrane region" description="Helical" evidence="7">
    <location>
        <begin position="100"/>
        <end position="117"/>
    </location>
</feature>
<keyword evidence="3" id="KW-1003">Cell membrane</keyword>
<dbReference type="Pfam" id="PF00510">
    <property type="entry name" value="COX3"/>
    <property type="match status" value="1"/>
</dbReference>
<evidence type="ECO:0000256" key="5">
    <source>
        <dbReference type="ARBA" id="ARBA00022989"/>
    </source>
</evidence>
<keyword evidence="6 7" id="KW-0472">Membrane</keyword>
<evidence type="ECO:0000256" key="2">
    <source>
        <dbReference type="ARBA" id="ARBA00010581"/>
    </source>
</evidence>
<dbReference type="InterPro" id="IPR013833">
    <property type="entry name" value="Cyt_c_oxidase_su3_a-hlx"/>
</dbReference>
<sequence length="199" mass="22227">MFSTPEVALAGQPGRNKTPISSGVFGMLIFMVTEAMFFAGLISAYMVIKAGLEEWPPWGQPRLPVVATAFNTVVLLASGLLMAHSRACFKKKELAFGRRWLGISIILGAFFLVFQGYEWIQLLKFGFTLSSNVYGGLFYLLIGAHGVHVMGALAVLIYAWYRLKTPENPITPEGLFPFQLLWYFVVCVWPVLYVLVYLS</sequence>
<evidence type="ECO:0000256" key="3">
    <source>
        <dbReference type="ARBA" id="ARBA00022475"/>
    </source>
</evidence>
<dbReference type="GO" id="GO:0004129">
    <property type="term" value="F:cytochrome-c oxidase activity"/>
    <property type="evidence" value="ECO:0007669"/>
    <property type="project" value="InterPro"/>
</dbReference>
<keyword evidence="5 7" id="KW-1133">Transmembrane helix</keyword>
<evidence type="ECO:0000256" key="4">
    <source>
        <dbReference type="ARBA" id="ARBA00022692"/>
    </source>
</evidence>
<dbReference type="GO" id="GO:0019646">
    <property type="term" value="P:aerobic electron transport chain"/>
    <property type="evidence" value="ECO:0007669"/>
    <property type="project" value="InterPro"/>
</dbReference>
<gene>
    <name evidence="9" type="ORF">METZ01_LOCUS158425</name>
</gene>
<dbReference type="GO" id="GO:0005886">
    <property type="term" value="C:plasma membrane"/>
    <property type="evidence" value="ECO:0007669"/>
    <property type="project" value="UniProtKB-SubCell"/>
</dbReference>
<dbReference type="CDD" id="cd00386">
    <property type="entry name" value="Heme_Cu_Oxidase_III_like"/>
    <property type="match status" value="1"/>
</dbReference>
<feature type="transmembrane region" description="Helical" evidence="7">
    <location>
        <begin position="68"/>
        <end position="88"/>
    </location>
</feature>
<dbReference type="EMBL" id="UINC01027035">
    <property type="protein sequence ID" value="SVB05571.1"/>
    <property type="molecule type" value="Genomic_DNA"/>
</dbReference>
<dbReference type="InterPro" id="IPR000298">
    <property type="entry name" value="Cyt_c_oxidase-like_su3"/>
</dbReference>
<evidence type="ECO:0000256" key="7">
    <source>
        <dbReference type="SAM" id="Phobius"/>
    </source>
</evidence>
<protein>
    <recommendedName>
        <fullName evidence="8">Heme-copper oxidase subunit III family profile domain-containing protein</fullName>
    </recommendedName>
</protein>
<feature type="transmembrane region" description="Helical" evidence="7">
    <location>
        <begin position="137"/>
        <end position="160"/>
    </location>
</feature>
<evidence type="ECO:0000313" key="9">
    <source>
        <dbReference type="EMBL" id="SVB05571.1"/>
    </source>
</evidence>
<keyword evidence="4 7" id="KW-0812">Transmembrane</keyword>
<evidence type="ECO:0000259" key="8">
    <source>
        <dbReference type="PROSITE" id="PS50253"/>
    </source>
</evidence>
<feature type="domain" description="Heme-copper oxidase subunit III family profile" evidence="8">
    <location>
        <begin position="25"/>
        <end position="199"/>
    </location>
</feature>
<proteinExistence type="inferred from homology"/>
<dbReference type="InterPro" id="IPR035973">
    <property type="entry name" value="Cyt_c_oxidase_su3-like_sf"/>
</dbReference>
<feature type="transmembrane region" description="Helical" evidence="7">
    <location>
        <begin position="24"/>
        <end position="48"/>
    </location>
</feature>
<organism evidence="9">
    <name type="scientific">marine metagenome</name>
    <dbReference type="NCBI Taxonomy" id="408172"/>
    <lineage>
        <taxon>unclassified sequences</taxon>
        <taxon>metagenomes</taxon>
        <taxon>ecological metagenomes</taxon>
    </lineage>
</organism>
<dbReference type="InterPro" id="IPR024791">
    <property type="entry name" value="Cyt_c/ubiquinol_Oxase_su3"/>
</dbReference>
<dbReference type="PROSITE" id="PS50253">
    <property type="entry name" value="COX3"/>
    <property type="match status" value="1"/>
</dbReference>
<dbReference type="Gene3D" id="1.20.120.80">
    <property type="entry name" value="Cytochrome c oxidase, subunit III, four-helix bundle"/>
    <property type="match status" value="1"/>
</dbReference>